<evidence type="ECO:0000256" key="1">
    <source>
        <dbReference type="SAM" id="Coils"/>
    </source>
</evidence>
<accession>A0ABY8CA73</accession>
<keyword evidence="1" id="KW-0175">Coiled coil</keyword>
<name>A0ABY8CA73_9FIRM</name>
<dbReference type="InterPro" id="IPR013381">
    <property type="entry name" value="CRISPR-assoc_prot_Cse1"/>
</dbReference>
<evidence type="ECO:0000313" key="3">
    <source>
        <dbReference type="Proteomes" id="UP001220478"/>
    </source>
</evidence>
<gene>
    <name evidence="2" type="ORF">PYS61_00815</name>
</gene>
<organism evidence="2 3">
    <name type="scientific">Amygdalobacter indicium</name>
    <dbReference type="NCBI Taxonomy" id="3029272"/>
    <lineage>
        <taxon>Bacteria</taxon>
        <taxon>Bacillati</taxon>
        <taxon>Bacillota</taxon>
        <taxon>Clostridia</taxon>
        <taxon>Eubacteriales</taxon>
        <taxon>Oscillospiraceae</taxon>
        <taxon>Amygdalobacter</taxon>
    </lineage>
</organism>
<dbReference type="Proteomes" id="UP001220478">
    <property type="component" value="Chromosome"/>
</dbReference>
<dbReference type="EMBL" id="CP118868">
    <property type="protein sequence ID" value="WEG35735.1"/>
    <property type="molecule type" value="Genomic_DNA"/>
</dbReference>
<proteinExistence type="predicted"/>
<reference evidence="2 3" key="1">
    <citation type="submission" date="2023-02" db="EMBL/GenBank/DDBJ databases">
        <title>Novel Oscillospiraceae bacterial genomes.</title>
        <authorList>
            <person name="Srinivasan S."/>
            <person name="Austin M.N."/>
            <person name="Fiedler T.L."/>
            <person name="Strenk S.M."/>
            <person name="Agnew K.J."/>
            <person name="Nagana Gowda G.A."/>
            <person name="Raftery D."/>
            <person name="Beamer M.A."/>
            <person name="Achilles S.L."/>
            <person name="Wiesenfeld H.C."/>
            <person name="Fredricks D.N."/>
            <person name="Hillier S.L."/>
        </authorList>
    </citation>
    <scope>NUCLEOTIDE SEQUENCE [LARGE SCALE GENOMIC DNA]</scope>
    <source>
        <strain evidence="2 3">CHIC02 1186E3-8</strain>
    </source>
</reference>
<dbReference type="Gene3D" id="1.10.132.100">
    <property type="match status" value="1"/>
</dbReference>
<evidence type="ECO:0000313" key="2">
    <source>
        <dbReference type="EMBL" id="WEG35735.1"/>
    </source>
</evidence>
<protein>
    <submittedName>
        <fullName evidence="2">Type I-E CRISPR-associated protein Cse1/CasA</fullName>
    </submittedName>
</protein>
<sequence>MSEYNLLDEPWISVVTDYKGMTKSVGLKEFFRDAHKFIALAGDMPTQDFAVMRFLLAILHTVFSRYDAAGKAYEMLKINDRMQQVEKVAEEDQEDYQDALMNTWQALWNDGKFPDIVNEYLEAWKDRFYLFDDKYPFYQVTEAEIDPSNISSKEAGKISAKTVNRLISESGNKVALFSPKYGLNKEHLIYAEITRWLITLQSYIGLSDKTAFGSEKYKASKGWLFDLGGLYLSADNLYKTLLLNLRLFNKSNEHYNFNIQNPCWENLPVKIVEKRLTSGNVDNIAELYTNWSRAALIDKSCVDNEFKIQIVKLPDITHEDNFLEPMTLWRYNSAGVNKGKFTPKKHQLNKSMWRAFGLITKSEDAGQDKSKESYRKPGIIEWLNDIDRFIENEHIIINAVSMEDDGNATSWVPTNEIVDTLDVGEFLVTDLEKNGWVVRINNVVAQTKEVIEKRYKSFISDIAKIRGLKEKQLDDFKSSGIELMYFKIDKPFRDWLTEIDYKDNKDEKELIWKNKLKKLIIKQAETIMEQACSKDFIGIIEDSTAKNIVTAYNKLMLYINKEL</sequence>
<feature type="coiled-coil region" evidence="1">
    <location>
        <begin position="75"/>
        <end position="102"/>
    </location>
</feature>
<dbReference type="RefSeq" id="WP_315571847.1">
    <property type="nucleotide sequence ID" value="NZ_CP118868.1"/>
</dbReference>
<dbReference type="Pfam" id="PF09481">
    <property type="entry name" value="CRISPR_Cse1"/>
    <property type="match status" value="1"/>
</dbReference>
<keyword evidence="3" id="KW-1185">Reference proteome</keyword>